<gene>
    <name evidence="3" type="ORF">DQK91_08130</name>
    <name evidence="2" type="ORF">E8L03_00855</name>
</gene>
<sequence>MNKGLVLTIAGAILAFLIGSGFASGQEILQYFAAYQYQSILVGITIILVLAFANYCFVYAGNREKFTKGSEVFNYFCGPFFGRLFDYFAAIFCYMSFVVMLGGISATVEQQFGIPGAIGAVGLAICAGLTVIFGLNTIVNIISKIGPALMILAILIGICALARSWGSLAEGVMLIKTKQVTVMQASTHWLFAGCSYGGFCLVWLAGFMAQLGSEYEHNGKELQLGQILGVSLLVFACIIVSLAQVADIRDVAGTQVPNLILAQKLAPVLAHVFAAIIVLSIYTTSCPLLWTVCARFTEQGSKEYKGLTVILAIAGCFVALKIPFNTLVNYIYVLNGYVGALLIIFMAIKMVRLRFGASPAPVGKSLSEP</sequence>
<feature type="transmembrane region" description="Helical" evidence="1">
    <location>
        <begin position="266"/>
        <end position="292"/>
    </location>
</feature>
<feature type="transmembrane region" description="Helical" evidence="1">
    <location>
        <begin position="35"/>
        <end position="60"/>
    </location>
</feature>
<name>A0A6P1ZIY8_9BACT</name>
<proteinExistence type="predicted"/>
<dbReference type="EMBL" id="CP039543">
    <property type="protein sequence ID" value="QJT07553.1"/>
    <property type="molecule type" value="Genomic_DNA"/>
</dbReference>
<feature type="transmembrane region" description="Helical" evidence="1">
    <location>
        <begin position="227"/>
        <end position="246"/>
    </location>
</feature>
<protein>
    <recommendedName>
        <fullName evidence="6">Membrane protein YkvI</fullName>
    </recommendedName>
</protein>
<reference evidence="3 4" key="1">
    <citation type="submission" date="2018-06" db="EMBL/GenBank/DDBJ databases">
        <title>Complete genome of Desulfovibrio marinus P48SEP.</title>
        <authorList>
            <person name="Crispim J.S."/>
            <person name="Vidigal P.M.P."/>
            <person name="Silva L.C.F."/>
            <person name="Araujo L.C."/>
            <person name="Laguardia C.N."/>
            <person name="Dias R.S."/>
            <person name="Sousa M.P."/>
            <person name="Paula S.O."/>
            <person name="Silva C."/>
        </authorList>
    </citation>
    <scope>NUCLEOTIDE SEQUENCE [LARGE SCALE GENOMIC DNA]</scope>
    <source>
        <strain evidence="3 4">P48SEP</strain>
    </source>
</reference>
<evidence type="ECO:0000313" key="3">
    <source>
        <dbReference type="EMBL" id="TVM34532.1"/>
    </source>
</evidence>
<dbReference type="Proteomes" id="UP000503251">
    <property type="component" value="Chromosome"/>
</dbReference>
<feature type="transmembrane region" description="Helical" evidence="1">
    <location>
        <begin position="84"/>
        <end position="106"/>
    </location>
</feature>
<dbReference type="PANTHER" id="PTHR37814">
    <property type="entry name" value="CONSERVED MEMBRANE PROTEIN"/>
    <property type="match status" value="1"/>
</dbReference>
<dbReference type="OrthoDB" id="5444697at2"/>
<feature type="transmembrane region" description="Helical" evidence="1">
    <location>
        <begin position="330"/>
        <end position="348"/>
    </location>
</feature>
<reference evidence="2 5" key="2">
    <citation type="submission" date="2019-04" db="EMBL/GenBank/DDBJ databases">
        <title>Isolation and culture of sulfate reducing bacteria from the cold seep of the South China Sea.</title>
        <authorList>
            <person name="Sun C."/>
            <person name="Liu R."/>
        </authorList>
    </citation>
    <scope>NUCLEOTIDE SEQUENCE [LARGE SCALE GENOMIC DNA]</scope>
    <source>
        <strain evidence="2 5">CS1</strain>
    </source>
</reference>
<dbReference type="RefSeq" id="WP_144304853.1">
    <property type="nucleotide sequence ID" value="NZ_CP039543.1"/>
</dbReference>
<accession>A0A6P1ZIY8</accession>
<feature type="transmembrane region" description="Helical" evidence="1">
    <location>
        <begin position="304"/>
        <end position="324"/>
    </location>
</feature>
<dbReference type="EMBL" id="QMIF01000004">
    <property type="protein sequence ID" value="TVM34532.1"/>
    <property type="molecule type" value="Genomic_DNA"/>
</dbReference>
<evidence type="ECO:0000256" key="1">
    <source>
        <dbReference type="SAM" id="Phobius"/>
    </source>
</evidence>
<dbReference type="InterPro" id="IPR038728">
    <property type="entry name" value="YkvI-like"/>
</dbReference>
<feature type="transmembrane region" description="Helical" evidence="1">
    <location>
        <begin position="186"/>
        <end position="206"/>
    </location>
</feature>
<keyword evidence="1" id="KW-0472">Membrane</keyword>
<dbReference type="AlphaFoldDB" id="A0A6P1ZIY8"/>
<dbReference type="Proteomes" id="UP000434052">
    <property type="component" value="Unassembled WGS sequence"/>
</dbReference>
<evidence type="ECO:0000313" key="2">
    <source>
        <dbReference type="EMBL" id="QJT07553.1"/>
    </source>
</evidence>
<organism evidence="3 4">
    <name type="scientific">Oceanidesulfovibrio marinus</name>
    <dbReference type="NCBI Taxonomy" id="370038"/>
    <lineage>
        <taxon>Bacteria</taxon>
        <taxon>Pseudomonadati</taxon>
        <taxon>Thermodesulfobacteriota</taxon>
        <taxon>Desulfovibrionia</taxon>
        <taxon>Desulfovibrionales</taxon>
        <taxon>Desulfovibrionaceae</taxon>
        <taxon>Oceanidesulfovibrio</taxon>
    </lineage>
</organism>
<evidence type="ECO:0008006" key="6">
    <source>
        <dbReference type="Google" id="ProtNLM"/>
    </source>
</evidence>
<dbReference type="PANTHER" id="PTHR37814:SF1">
    <property type="entry name" value="MEMBRANE PROTEIN"/>
    <property type="match status" value="1"/>
</dbReference>
<keyword evidence="1" id="KW-0812">Transmembrane</keyword>
<evidence type="ECO:0000313" key="5">
    <source>
        <dbReference type="Proteomes" id="UP000503251"/>
    </source>
</evidence>
<feature type="transmembrane region" description="Helical" evidence="1">
    <location>
        <begin position="147"/>
        <end position="166"/>
    </location>
</feature>
<keyword evidence="5" id="KW-1185">Reference proteome</keyword>
<feature type="transmembrane region" description="Helical" evidence="1">
    <location>
        <begin position="112"/>
        <end position="135"/>
    </location>
</feature>
<keyword evidence="1" id="KW-1133">Transmembrane helix</keyword>
<evidence type="ECO:0000313" key="4">
    <source>
        <dbReference type="Proteomes" id="UP000434052"/>
    </source>
</evidence>